<proteinExistence type="predicted"/>
<reference evidence="2" key="1">
    <citation type="submission" date="2022-08" db="EMBL/GenBank/DDBJ databases">
        <title>Genome sequencing of akame (Lates japonicus).</title>
        <authorList>
            <person name="Hashiguchi Y."/>
            <person name="Takahashi H."/>
        </authorList>
    </citation>
    <scope>NUCLEOTIDE SEQUENCE</scope>
    <source>
        <strain evidence="2">Kochi</strain>
    </source>
</reference>
<feature type="compositionally biased region" description="Basic and acidic residues" evidence="1">
    <location>
        <begin position="36"/>
        <end position="58"/>
    </location>
</feature>
<organism evidence="2 3">
    <name type="scientific">Lates japonicus</name>
    <name type="common">Japanese lates</name>
    <dbReference type="NCBI Taxonomy" id="270547"/>
    <lineage>
        <taxon>Eukaryota</taxon>
        <taxon>Metazoa</taxon>
        <taxon>Chordata</taxon>
        <taxon>Craniata</taxon>
        <taxon>Vertebrata</taxon>
        <taxon>Euteleostomi</taxon>
        <taxon>Actinopterygii</taxon>
        <taxon>Neopterygii</taxon>
        <taxon>Teleostei</taxon>
        <taxon>Neoteleostei</taxon>
        <taxon>Acanthomorphata</taxon>
        <taxon>Carangaria</taxon>
        <taxon>Carangaria incertae sedis</taxon>
        <taxon>Centropomidae</taxon>
        <taxon>Lates</taxon>
    </lineage>
</organism>
<feature type="compositionally biased region" description="Acidic residues" evidence="1">
    <location>
        <begin position="74"/>
        <end position="85"/>
    </location>
</feature>
<evidence type="ECO:0000313" key="2">
    <source>
        <dbReference type="EMBL" id="GLD55924.1"/>
    </source>
</evidence>
<dbReference type="EMBL" id="BRZM01000022">
    <property type="protein sequence ID" value="GLD55924.1"/>
    <property type="molecule type" value="Genomic_DNA"/>
</dbReference>
<feature type="non-terminal residue" evidence="2">
    <location>
        <position position="85"/>
    </location>
</feature>
<evidence type="ECO:0000313" key="3">
    <source>
        <dbReference type="Proteomes" id="UP001279410"/>
    </source>
</evidence>
<dbReference type="AlphaFoldDB" id="A0AAD3MM76"/>
<feature type="compositionally biased region" description="Basic and acidic residues" evidence="1">
    <location>
        <begin position="7"/>
        <end position="29"/>
    </location>
</feature>
<gene>
    <name evidence="2" type="ORF">AKAME5_000834000</name>
</gene>
<protein>
    <submittedName>
        <fullName evidence="2">Tumor necrosis factor alpha-induced protein 8-like protein 3</fullName>
    </submittedName>
</protein>
<dbReference type="Proteomes" id="UP001279410">
    <property type="component" value="Unassembled WGS sequence"/>
</dbReference>
<name>A0AAD3MM76_LATJO</name>
<accession>A0AAD3MM76</accession>
<feature type="region of interest" description="Disordered" evidence="1">
    <location>
        <begin position="1"/>
        <end position="85"/>
    </location>
</feature>
<sequence length="85" mass="9881">MLPTVQSDRDEGSTLTQRQREGGREEERERKRRHLQHTEREIRSPPGEEREQEERRISELLQPPSVLQGKMDSDSGEQSDGDLSP</sequence>
<comment type="caution">
    <text evidence="2">The sequence shown here is derived from an EMBL/GenBank/DDBJ whole genome shotgun (WGS) entry which is preliminary data.</text>
</comment>
<evidence type="ECO:0000256" key="1">
    <source>
        <dbReference type="SAM" id="MobiDB-lite"/>
    </source>
</evidence>
<keyword evidence="3" id="KW-1185">Reference proteome</keyword>